<gene>
    <name evidence="3" type="ORF">E1283_14290</name>
</gene>
<protein>
    <submittedName>
        <fullName evidence="3">Uncharacterized protein</fullName>
    </submittedName>
</protein>
<keyword evidence="4" id="KW-1185">Reference proteome</keyword>
<feature type="transmembrane region" description="Helical" evidence="2">
    <location>
        <begin position="120"/>
        <end position="139"/>
    </location>
</feature>
<feature type="transmembrane region" description="Helical" evidence="2">
    <location>
        <begin position="177"/>
        <end position="194"/>
    </location>
</feature>
<feature type="transmembrane region" description="Helical" evidence="2">
    <location>
        <begin position="226"/>
        <end position="245"/>
    </location>
</feature>
<feature type="transmembrane region" description="Helical" evidence="2">
    <location>
        <begin position="252"/>
        <end position="273"/>
    </location>
</feature>
<keyword evidence="2" id="KW-1133">Transmembrane helix</keyword>
<sequence>MTEVNVVVNVPTGQDGQDEQGGQDGEARAAGRHRARSPIISPGVQPALLTMALAGVFAATAPLDRWALLPALVVLQAVTAAGWFRLNGMWPARQGIALAFAGGLAADAALLLVVDEGQEPEALLAVLGVWFLLVLVLQLRHHGSADERLDSLTATAAATLLTGVATGYLAATAISGDAVAVTMCGVAAATWFAALRLPFVWPVLALGAAAGAGAIAEPLTDLGTDAMAFAAAGGVSALIGLRVASYDFPSRFVHFTAGVALPLTMAAPAAYLLGLALL</sequence>
<dbReference type="RefSeq" id="WP_132818401.1">
    <property type="nucleotide sequence ID" value="NZ_SMKI01000129.1"/>
</dbReference>
<dbReference type="Proteomes" id="UP000295345">
    <property type="component" value="Unassembled WGS sequence"/>
</dbReference>
<feature type="transmembrane region" description="Helical" evidence="2">
    <location>
        <begin position="66"/>
        <end position="84"/>
    </location>
</feature>
<proteinExistence type="predicted"/>
<reference evidence="3 4" key="1">
    <citation type="submission" date="2019-03" db="EMBL/GenBank/DDBJ databases">
        <title>Draft genome sequences of novel Actinobacteria.</title>
        <authorList>
            <person name="Sahin N."/>
            <person name="Ay H."/>
            <person name="Saygin H."/>
        </authorList>
    </citation>
    <scope>NUCLEOTIDE SEQUENCE [LARGE SCALE GENOMIC DNA]</scope>
    <source>
        <strain evidence="3 4">DSM 41900</strain>
    </source>
</reference>
<dbReference type="EMBL" id="SMKI01000129">
    <property type="protein sequence ID" value="TDC74879.1"/>
    <property type="molecule type" value="Genomic_DNA"/>
</dbReference>
<feature type="transmembrane region" description="Helical" evidence="2">
    <location>
        <begin position="199"/>
        <end position="220"/>
    </location>
</feature>
<dbReference type="AlphaFoldDB" id="A0A4R4TLE2"/>
<keyword evidence="2" id="KW-0472">Membrane</keyword>
<accession>A0A4R4TLE2</accession>
<evidence type="ECO:0000313" key="3">
    <source>
        <dbReference type="EMBL" id="TDC74879.1"/>
    </source>
</evidence>
<feature type="transmembrane region" description="Helical" evidence="2">
    <location>
        <begin position="39"/>
        <end position="60"/>
    </location>
</feature>
<name>A0A4R4TLE2_9ACTN</name>
<evidence type="ECO:0000313" key="4">
    <source>
        <dbReference type="Proteomes" id="UP000295345"/>
    </source>
</evidence>
<feature type="region of interest" description="Disordered" evidence="1">
    <location>
        <begin position="1"/>
        <end position="35"/>
    </location>
</feature>
<feature type="transmembrane region" description="Helical" evidence="2">
    <location>
        <begin position="151"/>
        <end position="171"/>
    </location>
</feature>
<evidence type="ECO:0000256" key="2">
    <source>
        <dbReference type="SAM" id="Phobius"/>
    </source>
</evidence>
<keyword evidence="2" id="KW-0812">Transmembrane</keyword>
<dbReference type="OrthoDB" id="4339136at2"/>
<evidence type="ECO:0000256" key="1">
    <source>
        <dbReference type="SAM" id="MobiDB-lite"/>
    </source>
</evidence>
<organism evidence="3 4">
    <name type="scientific">Streptomyces hainanensis</name>
    <dbReference type="NCBI Taxonomy" id="402648"/>
    <lineage>
        <taxon>Bacteria</taxon>
        <taxon>Bacillati</taxon>
        <taxon>Actinomycetota</taxon>
        <taxon>Actinomycetes</taxon>
        <taxon>Kitasatosporales</taxon>
        <taxon>Streptomycetaceae</taxon>
        <taxon>Streptomyces</taxon>
    </lineage>
</organism>
<comment type="caution">
    <text evidence="3">The sequence shown here is derived from an EMBL/GenBank/DDBJ whole genome shotgun (WGS) entry which is preliminary data.</text>
</comment>
<feature type="transmembrane region" description="Helical" evidence="2">
    <location>
        <begin position="96"/>
        <end position="114"/>
    </location>
</feature>